<dbReference type="SUPFAM" id="SSF51306">
    <property type="entry name" value="LexA/Signal peptidase"/>
    <property type="match status" value="1"/>
</dbReference>
<dbReference type="RefSeq" id="WP_378034830.1">
    <property type="nucleotide sequence ID" value="NZ_JBHSIV010000003.1"/>
</dbReference>
<evidence type="ECO:0000259" key="4">
    <source>
        <dbReference type="Pfam" id="PF00717"/>
    </source>
</evidence>
<dbReference type="InterPro" id="IPR019533">
    <property type="entry name" value="Peptidase_S26"/>
</dbReference>
<dbReference type="Gene3D" id="2.10.109.10">
    <property type="entry name" value="Umud Fragment, subunit A"/>
    <property type="match status" value="1"/>
</dbReference>
<protein>
    <submittedName>
        <fullName evidence="5">S26 family signal peptidase</fullName>
    </submittedName>
</protein>
<reference evidence="6" key="1">
    <citation type="journal article" date="2019" name="Int. J. Syst. Evol. Microbiol.">
        <title>The Global Catalogue of Microorganisms (GCM) 10K type strain sequencing project: providing services to taxonomists for standard genome sequencing and annotation.</title>
        <authorList>
            <consortium name="The Broad Institute Genomics Platform"/>
            <consortium name="The Broad Institute Genome Sequencing Center for Infectious Disease"/>
            <person name="Wu L."/>
            <person name="Ma J."/>
        </authorList>
    </citation>
    <scope>NUCLEOTIDE SEQUENCE [LARGE SCALE GENOMIC DNA]</scope>
    <source>
        <strain evidence="6">CGMCC 4.7093</strain>
    </source>
</reference>
<keyword evidence="2" id="KW-0645">Protease</keyword>
<evidence type="ECO:0000256" key="3">
    <source>
        <dbReference type="ARBA" id="ARBA00022801"/>
    </source>
</evidence>
<comment type="caution">
    <text evidence="5">The sequence shown here is derived from an EMBL/GenBank/DDBJ whole genome shotgun (WGS) entry which is preliminary data.</text>
</comment>
<name>A0ABV9YHE5_9PSEU</name>
<dbReference type="EMBL" id="JBHSIV010000003">
    <property type="protein sequence ID" value="MFC5061232.1"/>
    <property type="molecule type" value="Genomic_DNA"/>
</dbReference>
<sequence length="120" mass="12807">MGRGLRAAFSRALAGVPRRVLVRGDSMAPTLHDGDVVLAVPALAPRAGDVALVRWPARPGQLSVKRLALPWDPTEPDEGGWFAVGDHATSSTDSRTLGPAQASAVVTHRLWPHPGRLPRR</sequence>
<evidence type="ECO:0000256" key="1">
    <source>
        <dbReference type="ARBA" id="ARBA00004308"/>
    </source>
</evidence>
<keyword evidence="6" id="KW-1185">Reference proteome</keyword>
<keyword evidence="3" id="KW-0378">Hydrolase</keyword>
<feature type="domain" description="Peptidase S24/S26A/S26B/S26C" evidence="4">
    <location>
        <begin position="22"/>
        <end position="68"/>
    </location>
</feature>
<dbReference type="Pfam" id="PF00717">
    <property type="entry name" value="Peptidase_S24"/>
    <property type="match status" value="1"/>
</dbReference>
<evidence type="ECO:0000313" key="5">
    <source>
        <dbReference type="EMBL" id="MFC5061232.1"/>
    </source>
</evidence>
<comment type="subcellular location">
    <subcellularLocation>
        <location evidence="1">Endomembrane system</location>
    </subcellularLocation>
</comment>
<proteinExistence type="predicted"/>
<dbReference type="Proteomes" id="UP001595947">
    <property type="component" value="Unassembled WGS sequence"/>
</dbReference>
<accession>A0ABV9YHE5</accession>
<dbReference type="CDD" id="cd06530">
    <property type="entry name" value="S26_SPase_I"/>
    <property type="match status" value="1"/>
</dbReference>
<evidence type="ECO:0000313" key="6">
    <source>
        <dbReference type="Proteomes" id="UP001595947"/>
    </source>
</evidence>
<evidence type="ECO:0000256" key="2">
    <source>
        <dbReference type="ARBA" id="ARBA00022670"/>
    </source>
</evidence>
<dbReference type="InterPro" id="IPR019756">
    <property type="entry name" value="Pept_S26A_signal_pept_1_Ser-AS"/>
</dbReference>
<dbReference type="InterPro" id="IPR015927">
    <property type="entry name" value="Peptidase_S24_S26A/B/C"/>
</dbReference>
<dbReference type="PROSITE" id="PS00501">
    <property type="entry name" value="SPASE_I_1"/>
    <property type="match status" value="1"/>
</dbReference>
<organism evidence="5 6">
    <name type="scientific">Actinomycetospora atypica</name>
    <dbReference type="NCBI Taxonomy" id="1290095"/>
    <lineage>
        <taxon>Bacteria</taxon>
        <taxon>Bacillati</taxon>
        <taxon>Actinomycetota</taxon>
        <taxon>Actinomycetes</taxon>
        <taxon>Pseudonocardiales</taxon>
        <taxon>Pseudonocardiaceae</taxon>
        <taxon>Actinomycetospora</taxon>
    </lineage>
</organism>
<dbReference type="InterPro" id="IPR036286">
    <property type="entry name" value="LexA/Signal_pep-like_sf"/>
</dbReference>
<gene>
    <name evidence="5" type="ORF">ACFPBZ_03365</name>
</gene>